<accession>A0A2B4RES8</accession>
<evidence type="ECO:0000313" key="2">
    <source>
        <dbReference type="EMBL" id="PFX14762.1"/>
    </source>
</evidence>
<feature type="region of interest" description="Disordered" evidence="1">
    <location>
        <begin position="1"/>
        <end position="35"/>
    </location>
</feature>
<organism evidence="2 3">
    <name type="scientific">Stylophora pistillata</name>
    <name type="common">Smooth cauliflower coral</name>
    <dbReference type="NCBI Taxonomy" id="50429"/>
    <lineage>
        <taxon>Eukaryota</taxon>
        <taxon>Metazoa</taxon>
        <taxon>Cnidaria</taxon>
        <taxon>Anthozoa</taxon>
        <taxon>Hexacorallia</taxon>
        <taxon>Scleractinia</taxon>
        <taxon>Astrocoeniina</taxon>
        <taxon>Pocilloporidae</taxon>
        <taxon>Stylophora</taxon>
    </lineage>
</organism>
<feature type="compositionally biased region" description="Polar residues" evidence="1">
    <location>
        <begin position="71"/>
        <end position="96"/>
    </location>
</feature>
<gene>
    <name evidence="2" type="ORF">AWC38_SpisGene21058</name>
</gene>
<dbReference type="AlphaFoldDB" id="A0A2B4RES8"/>
<keyword evidence="3" id="KW-1185">Reference proteome</keyword>
<protein>
    <submittedName>
        <fullName evidence="2">Uncharacterized protein</fullName>
    </submittedName>
</protein>
<proteinExistence type="predicted"/>
<name>A0A2B4RES8_STYPI</name>
<evidence type="ECO:0000313" key="3">
    <source>
        <dbReference type="Proteomes" id="UP000225706"/>
    </source>
</evidence>
<sequence length="123" mass="13538">MPSNEKAAKAKIQEEELDDGEEKFQGTPDTSILSKRRKRRHAIAVNPVNGNSICNLGFEDDRRDDTEKGKFSSTTVRNQKTSVTFGDSPGLSNISSMDEGPLKILSLADLTKDGKVLNESVKR</sequence>
<dbReference type="Proteomes" id="UP000225706">
    <property type="component" value="Unassembled WGS sequence"/>
</dbReference>
<feature type="compositionally biased region" description="Basic and acidic residues" evidence="1">
    <location>
        <begin position="61"/>
        <end position="70"/>
    </location>
</feature>
<feature type="compositionally biased region" description="Basic and acidic residues" evidence="1">
    <location>
        <begin position="1"/>
        <end position="14"/>
    </location>
</feature>
<evidence type="ECO:0000256" key="1">
    <source>
        <dbReference type="SAM" id="MobiDB-lite"/>
    </source>
</evidence>
<feature type="region of interest" description="Disordered" evidence="1">
    <location>
        <begin position="61"/>
        <end position="98"/>
    </location>
</feature>
<dbReference type="EMBL" id="LSMT01000735">
    <property type="protein sequence ID" value="PFX14762.1"/>
    <property type="molecule type" value="Genomic_DNA"/>
</dbReference>
<comment type="caution">
    <text evidence="2">The sequence shown here is derived from an EMBL/GenBank/DDBJ whole genome shotgun (WGS) entry which is preliminary data.</text>
</comment>
<reference evidence="3" key="1">
    <citation type="journal article" date="2017" name="bioRxiv">
        <title>Comparative analysis of the genomes of Stylophora pistillata and Acropora digitifera provides evidence for extensive differences between species of corals.</title>
        <authorList>
            <person name="Voolstra C.R."/>
            <person name="Li Y."/>
            <person name="Liew Y.J."/>
            <person name="Baumgarten S."/>
            <person name="Zoccola D."/>
            <person name="Flot J.-F."/>
            <person name="Tambutte S."/>
            <person name="Allemand D."/>
            <person name="Aranda M."/>
        </authorList>
    </citation>
    <scope>NUCLEOTIDE SEQUENCE [LARGE SCALE GENOMIC DNA]</scope>
</reference>